<dbReference type="PANTHER" id="PTHR22811">
    <property type="entry name" value="TRANSMEMBRANE EMP24 DOMAIN-CONTAINING PROTEIN"/>
    <property type="match status" value="1"/>
</dbReference>
<feature type="domain" description="GOLD" evidence="12">
    <location>
        <begin position="49"/>
        <end position="134"/>
    </location>
</feature>
<keyword evidence="9" id="KW-0175">Coiled coil</keyword>
<protein>
    <submittedName>
        <fullName evidence="13">Transmembrane p24 trafficking protein 6</fullName>
    </submittedName>
</protein>
<dbReference type="Ensembl" id="ENSMMDT00005025420.1">
    <property type="protein sequence ID" value="ENSMMDP00005024891.1"/>
    <property type="gene ID" value="ENSMMDG00005011939.1"/>
</dbReference>
<evidence type="ECO:0000256" key="1">
    <source>
        <dbReference type="ARBA" id="ARBA00004115"/>
    </source>
</evidence>
<name>A0A667YUY2_9TELE</name>
<comment type="subcellular location">
    <subcellularLocation>
        <location evidence="1">Endoplasmic reticulum membrane</location>
        <topology evidence="1">Single-pass type I membrane protein</topology>
    </subcellularLocation>
    <subcellularLocation>
        <location evidence="8">Membrane</location>
        <topology evidence="8">Single-pass type I membrane protein</topology>
    </subcellularLocation>
</comment>
<evidence type="ECO:0000256" key="6">
    <source>
        <dbReference type="ARBA" id="ARBA00022989"/>
    </source>
</evidence>
<dbReference type="AlphaFoldDB" id="A0A667YUY2"/>
<keyword evidence="6 10" id="KW-1133">Transmembrane helix</keyword>
<dbReference type="Proteomes" id="UP000472263">
    <property type="component" value="Chromosome 6"/>
</dbReference>
<dbReference type="SMART" id="SM01190">
    <property type="entry name" value="EMP24_GP25L"/>
    <property type="match status" value="1"/>
</dbReference>
<keyword evidence="4 11" id="KW-0732">Signal</keyword>
<dbReference type="InParanoid" id="A0A667YUY2"/>
<dbReference type="InterPro" id="IPR015720">
    <property type="entry name" value="Emp24-like"/>
</dbReference>
<evidence type="ECO:0000256" key="7">
    <source>
        <dbReference type="ARBA" id="ARBA00023136"/>
    </source>
</evidence>
<evidence type="ECO:0000256" key="3">
    <source>
        <dbReference type="ARBA" id="ARBA00022692"/>
    </source>
</evidence>
<dbReference type="PROSITE" id="PS50866">
    <property type="entry name" value="GOLD"/>
    <property type="match status" value="1"/>
</dbReference>
<evidence type="ECO:0000256" key="4">
    <source>
        <dbReference type="ARBA" id="ARBA00022729"/>
    </source>
</evidence>
<dbReference type="Pfam" id="PF01105">
    <property type="entry name" value="EMP24_GP25L"/>
    <property type="match status" value="1"/>
</dbReference>
<feature type="coiled-coil region" evidence="9">
    <location>
        <begin position="136"/>
        <end position="163"/>
    </location>
</feature>
<reference evidence="13" key="2">
    <citation type="submission" date="2025-08" db="UniProtKB">
        <authorList>
            <consortium name="Ensembl"/>
        </authorList>
    </citation>
    <scope>IDENTIFICATION</scope>
</reference>
<reference evidence="13" key="3">
    <citation type="submission" date="2025-09" db="UniProtKB">
        <authorList>
            <consortium name="Ensembl"/>
        </authorList>
    </citation>
    <scope>IDENTIFICATION</scope>
</reference>
<reference evidence="13" key="1">
    <citation type="submission" date="2019-06" db="EMBL/GenBank/DDBJ databases">
        <authorList>
            <consortium name="Wellcome Sanger Institute Data Sharing"/>
        </authorList>
    </citation>
    <scope>NUCLEOTIDE SEQUENCE [LARGE SCALE GENOMIC DNA]</scope>
</reference>
<evidence type="ECO:0000256" key="10">
    <source>
        <dbReference type="SAM" id="Phobius"/>
    </source>
</evidence>
<gene>
    <name evidence="13" type="primary">TMED6</name>
</gene>
<dbReference type="GO" id="GO:0005789">
    <property type="term" value="C:endoplasmic reticulum membrane"/>
    <property type="evidence" value="ECO:0007669"/>
    <property type="project" value="UniProtKB-SubCell"/>
</dbReference>
<feature type="signal peptide" evidence="11">
    <location>
        <begin position="1"/>
        <end position="17"/>
    </location>
</feature>
<dbReference type="InterPro" id="IPR009038">
    <property type="entry name" value="GOLD_dom"/>
</dbReference>
<evidence type="ECO:0000256" key="2">
    <source>
        <dbReference type="ARBA" id="ARBA00007104"/>
    </source>
</evidence>
<feature type="transmembrane region" description="Helical" evidence="10">
    <location>
        <begin position="194"/>
        <end position="214"/>
    </location>
</feature>
<accession>A0A667YUY2</accession>
<evidence type="ECO:0000256" key="8">
    <source>
        <dbReference type="RuleBase" id="RU003827"/>
    </source>
</evidence>
<evidence type="ECO:0000256" key="9">
    <source>
        <dbReference type="SAM" id="Coils"/>
    </source>
</evidence>
<keyword evidence="3 8" id="KW-0812">Transmembrane</keyword>
<evidence type="ECO:0000259" key="12">
    <source>
        <dbReference type="PROSITE" id="PS50866"/>
    </source>
</evidence>
<evidence type="ECO:0000313" key="13">
    <source>
        <dbReference type="Ensembl" id="ENSMMDP00005024891.1"/>
    </source>
</evidence>
<keyword evidence="14" id="KW-1185">Reference proteome</keyword>
<sequence length="227" mass="26115">MLAFIPLTLLGCQCVWARKSEPSLSEAGPGLFRGSDRYDFAIEVPPSGSECFWHFAHQSGSFYLTYLVQWVTGMANDHRLFVTITSPDGSLMASKHDAIGQINFQTEVTGFYQMCLGNHNKKFGGVRVFLNFGVLYEGFEEVNRELEEEEKVLNTTLASIKVQIFHMWRHYNFARMRKGKDHYLLLSNLNYVSWWSAAQSVAILLSGYFQVFFLKRLFFTDSTRPRC</sequence>
<comment type="similarity">
    <text evidence="2 8">Belongs to the EMP24/GP25L family.</text>
</comment>
<keyword evidence="7 10" id="KW-0472">Membrane</keyword>
<dbReference type="GeneTree" id="ENSGT00390000010961"/>
<organism evidence="13 14">
    <name type="scientific">Myripristis murdjan</name>
    <name type="common">pinecone soldierfish</name>
    <dbReference type="NCBI Taxonomy" id="586833"/>
    <lineage>
        <taxon>Eukaryota</taxon>
        <taxon>Metazoa</taxon>
        <taxon>Chordata</taxon>
        <taxon>Craniata</taxon>
        <taxon>Vertebrata</taxon>
        <taxon>Euteleostomi</taxon>
        <taxon>Actinopterygii</taxon>
        <taxon>Neopterygii</taxon>
        <taxon>Teleostei</taxon>
        <taxon>Neoteleostei</taxon>
        <taxon>Acanthomorphata</taxon>
        <taxon>Holocentriformes</taxon>
        <taxon>Holocentridae</taxon>
        <taxon>Myripristis</taxon>
    </lineage>
</organism>
<proteinExistence type="inferred from homology"/>
<evidence type="ECO:0000313" key="14">
    <source>
        <dbReference type="Proteomes" id="UP000472263"/>
    </source>
</evidence>
<feature type="chain" id="PRO_5025631804" evidence="11">
    <location>
        <begin position="18"/>
        <end position="227"/>
    </location>
</feature>
<evidence type="ECO:0000256" key="5">
    <source>
        <dbReference type="ARBA" id="ARBA00022824"/>
    </source>
</evidence>
<evidence type="ECO:0000256" key="11">
    <source>
        <dbReference type="SAM" id="SignalP"/>
    </source>
</evidence>
<keyword evidence="5" id="KW-0256">Endoplasmic reticulum</keyword>